<reference evidence="2" key="1">
    <citation type="journal article" date="2012" name="Nature">
        <title>The oyster genome reveals stress adaptation and complexity of shell formation.</title>
        <authorList>
            <person name="Zhang G."/>
            <person name="Fang X."/>
            <person name="Guo X."/>
            <person name="Li L."/>
            <person name="Luo R."/>
            <person name="Xu F."/>
            <person name="Yang P."/>
            <person name="Zhang L."/>
            <person name="Wang X."/>
            <person name="Qi H."/>
            <person name="Xiong Z."/>
            <person name="Que H."/>
            <person name="Xie Y."/>
            <person name="Holland P.W."/>
            <person name="Paps J."/>
            <person name="Zhu Y."/>
            <person name="Wu F."/>
            <person name="Chen Y."/>
            <person name="Wang J."/>
            <person name="Peng C."/>
            <person name="Meng J."/>
            <person name="Yang L."/>
            <person name="Liu J."/>
            <person name="Wen B."/>
            <person name="Zhang N."/>
            <person name="Huang Z."/>
            <person name="Zhu Q."/>
            <person name="Feng Y."/>
            <person name="Mount A."/>
            <person name="Hedgecock D."/>
            <person name="Xu Z."/>
            <person name="Liu Y."/>
            <person name="Domazet-Loso T."/>
            <person name="Du Y."/>
            <person name="Sun X."/>
            <person name="Zhang S."/>
            <person name="Liu B."/>
            <person name="Cheng P."/>
            <person name="Jiang X."/>
            <person name="Li J."/>
            <person name="Fan D."/>
            <person name="Wang W."/>
            <person name="Fu W."/>
            <person name="Wang T."/>
            <person name="Wang B."/>
            <person name="Zhang J."/>
            <person name="Peng Z."/>
            <person name="Li Y."/>
            <person name="Li N."/>
            <person name="Wang J."/>
            <person name="Chen M."/>
            <person name="He Y."/>
            <person name="Tan F."/>
            <person name="Song X."/>
            <person name="Zheng Q."/>
            <person name="Huang R."/>
            <person name="Yang H."/>
            <person name="Du X."/>
            <person name="Chen L."/>
            <person name="Yang M."/>
            <person name="Gaffney P.M."/>
            <person name="Wang S."/>
            <person name="Luo L."/>
            <person name="She Z."/>
            <person name="Ming Y."/>
            <person name="Huang W."/>
            <person name="Zhang S."/>
            <person name="Huang B."/>
            <person name="Zhang Y."/>
            <person name="Qu T."/>
            <person name="Ni P."/>
            <person name="Miao G."/>
            <person name="Wang J."/>
            <person name="Wang Q."/>
            <person name="Steinberg C.E."/>
            <person name="Wang H."/>
            <person name="Li N."/>
            <person name="Qian L."/>
            <person name="Zhang G."/>
            <person name="Li Y."/>
            <person name="Yang H."/>
            <person name="Liu X."/>
            <person name="Wang J."/>
            <person name="Yin Y."/>
            <person name="Wang J."/>
        </authorList>
    </citation>
    <scope>NUCLEOTIDE SEQUENCE [LARGE SCALE GENOMIC DNA]</scope>
    <source>
        <strain evidence="2">05x7-T-G4-1.051#20</strain>
    </source>
</reference>
<accession>K1PS24</accession>
<proteinExistence type="predicted"/>
<gene>
    <name evidence="2" type="ORF">CGI_10003514</name>
</gene>
<feature type="compositionally biased region" description="Polar residues" evidence="1">
    <location>
        <begin position="101"/>
        <end position="125"/>
    </location>
</feature>
<feature type="region of interest" description="Disordered" evidence="1">
    <location>
        <begin position="55"/>
        <end position="125"/>
    </location>
</feature>
<feature type="compositionally biased region" description="Polar residues" evidence="1">
    <location>
        <begin position="71"/>
        <end position="91"/>
    </location>
</feature>
<dbReference type="HOGENOM" id="CLU_1994820_0_0_1"/>
<organism evidence="2">
    <name type="scientific">Magallana gigas</name>
    <name type="common">Pacific oyster</name>
    <name type="synonym">Crassostrea gigas</name>
    <dbReference type="NCBI Taxonomy" id="29159"/>
    <lineage>
        <taxon>Eukaryota</taxon>
        <taxon>Metazoa</taxon>
        <taxon>Spiralia</taxon>
        <taxon>Lophotrochozoa</taxon>
        <taxon>Mollusca</taxon>
        <taxon>Bivalvia</taxon>
        <taxon>Autobranchia</taxon>
        <taxon>Pteriomorphia</taxon>
        <taxon>Ostreida</taxon>
        <taxon>Ostreoidea</taxon>
        <taxon>Ostreidae</taxon>
        <taxon>Magallana</taxon>
    </lineage>
</organism>
<dbReference type="EMBL" id="JH815731">
    <property type="protein sequence ID" value="EKC21659.1"/>
    <property type="molecule type" value="Genomic_DNA"/>
</dbReference>
<feature type="compositionally biased region" description="Low complexity" evidence="1">
    <location>
        <begin position="57"/>
        <end position="70"/>
    </location>
</feature>
<protein>
    <submittedName>
        <fullName evidence="2">Uncharacterized protein</fullName>
    </submittedName>
</protein>
<sequence length="125" mass="13553">MKLLPSVTTTSTDLHFASFYGDGPFHFDCTPLYVPTAFNGTLLYTDVHCTSLYATSKPQTTTTKNPETTQRPGNAVTSTPQPRTTRASGNIGNADKDKRSSGTTLHISITGVETSQYTESTKQRS</sequence>
<evidence type="ECO:0000256" key="1">
    <source>
        <dbReference type="SAM" id="MobiDB-lite"/>
    </source>
</evidence>
<evidence type="ECO:0000313" key="2">
    <source>
        <dbReference type="EMBL" id="EKC21659.1"/>
    </source>
</evidence>
<dbReference type="InParanoid" id="K1PS24"/>
<dbReference type="AlphaFoldDB" id="K1PS24"/>
<name>K1PS24_MAGGI</name>